<proteinExistence type="predicted"/>
<organism evidence="1 2">
    <name type="scientific">Gossypium darwinii</name>
    <name type="common">Darwin's cotton</name>
    <name type="synonym">Gossypium barbadense var. darwinii</name>
    <dbReference type="NCBI Taxonomy" id="34276"/>
    <lineage>
        <taxon>Eukaryota</taxon>
        <taxon>Viridiplantae</taxon>
        <taxon>Streptophyta</taxon>
        <taxon>Embryophyta</taxon>
        <taxon>Tracheophyta</taxon>
        <taxon>Spermatophyta</taxon>
        <taxon>Magnoliopsida</taxon>
        <taxon>eudicotyledons</taxon>
        <taxon>Gunneridae</taxon>
        <taxon>Pentapetalae</taxon>
        <taxon>rosids</taxon>
        <taxon>malvids</taxon>
        <taxon>Malvales</taxon>
        <taxon>Malvaceae</taxon>
        <taxon>Malvoideae</taxon>
        <taxon>Gossypium</taxon>
    </lineage>
</organism>
<protein>
    <submittedName>
        <fullName evidence="1">Uncharacterized protein</fullName>
    </submittedName>
</protein>
<dbReference type="Proteomes" id="UP000323506">
    <property type="component" value="Chromosome D10"/>
</dbReference>
<reference evidence="1 2" key="1">
    <citation type="submission" date="2019-06" db="EMBL/GenBank/DDBJ databases">
        <title>WGS assembly of Gossypium darwinii.</title>
        <authorList>
            <person name="Chen Z.J."/>
            <person name="Sreedasyam A."/>
            <person name="Ando A."/>
            <person name="Song Q."/>
            <person name="De L."/>
            <person name="Hulse-Kemp A."/>
            <person name="Ding M."/>
            <person name="Ye W."/>
            <person name="Kirkbride R."/>
            <person name="Jenkins J."/>
            <person name="Plott C."/>
            <person name="Lovell J."/>
            <person name="Lin Y.-M."/>
            <person name="Vaughn R."/>
            <person name="Liu B."/>
            <person name="Li W."/>
            <person name="Simpson S."/>
            <person name="Scheffler B."/>
            <person name="Saski C."/>
            <person name="Grover C."/>
            <person name="Hu G."/>
            <person name="Conover J."/>
            <person name="Carlson J."/>
            <person name="Shu S."/>
            <person name="Boston L."/>
            <person name="Williams M."/>
            <person name="Peterson D."/>
            <person name="Mcgee K."/>
            <person name="Jones D."/>
            <person name="Wendel J."/>
            <person name="Stelly D."/>
            <person name="Grimwood J."/>
            <person name="Schmutz J."/>
        </authorList>
    </citation>
    <scope>NUCLEOTIDE SEQUENCE [LARGE SCALE GENOMIC DNA]</scope>
    <source>
        <strain evidence="1">1808015.09</strain>
    </source>
</reference>
<accession>A0A5D2B0Z9</accession>
<keyword evidence="2" id="KW-1185">Reference proteome</keyword>
<sequence>VPPIAKFSPLIVPWLTMNLDTPKSSFLFLFSLSHLFSLLSSSYHHPFFYILPPYHHRWPPFLHLLTTTSPLKLPLSSTPPLLSPLPHRYYATTTLLSCRHYTSTIIIFHCKENNVGSRIHLFLGIF</sequence>
<dbReference type="AlphaFoldDB" id="A0A5D2B0Z9"/>
<feature type="non-terminal residue" evidence="1">
    <location>
        <position position="126"/>
    </location>
</feature>
<evidence type="ECO:0000313" key="2">
    <source>
        <dbReference type="Proteomes" id="UP000323506"/>
    </source>
</evidence>
<name>A0A5D2B0Z9_GOSDA</name>
<dbReference type="EMBL" id="CM017710">
    <property type="protein sequence ID" value="TYG50519.1"/>
    <property type="molecule type" value="Genomic_DNA"/>
</dbReference>
<feature type="non-terminal residue" evidence="1">
    <location>
        <position position="1"/>
    </location>
</feature>
<gene>
    <name evidence="1" type="ORF">ES288_D10G181800v1</name>
</gene>
<evidence type="ECO:0000313" key="1">
    <source>
        <dbReference type="EMBL" id="TYG50519.1"/>
    </source>
</evidence>